<dbReference type="AlphaFoldDB" id="R7Y6W0"/>
<dbReference type="InterPro" id="IPR051448">
    <property type="entry name" value="CdaR-like_regulators"/>
</dbReference>
<dbReference type="PANTHER" id="PTHR33744:SF17">
    <property type="entry name" value="CONSERVED PROTEIN"/>
    <property type="match status" value="1"/>
</dbReference>
<feature type="domain" description="PucR C-terminal helix-turn-helix" evidence="1">
    <location>
        <begin position="474"/>
        <end position="530"/>
    </location>
</feature>
<dbReference type="InterPro" id="IPR042070">
    <property type="entry name" value="PucR_C-HTH_sf"/>
</dbReference>
<dbReference type="Pfam" id="PF13556">
    <property type="entry name" value="HTH_30"/>
    <property type="match status" value="1"/>
</dbReference>
<dbReference type="OrthoDB" id="3190266at2"/>
<dbReference type="PANTHER" id="PTHR33744">
    <property type="entry name" value="CARBOHYDRATE DIACID REGULATOR"/>
    <property type="match status" value="1"/>
</dbReference>
<name>R7Y6W0_9ACTN</name>
<reference evidence="2 3" key="1">
    <citation type="journal article" date="2013" name="Genome Announc.">
        <title>Draft Genome Sequence of a Benzothiophene-Desulfurizing Bacterium, Gordona terrae Strain C-6.</title>
        <authorList>
            <person name="Wang W."/>
            <person name="Ma T."/>
            <person name="Ren Y."/>
            <person name="Li G."/>
        </authorList>
    </citation>
    <scope>NUCLEOTIDE SEQUENCE [LARGE SCALE GENOMIC DNA]</scope>
    <source>
        <strain evidence="2 3">C-6</strain>
    </source>
</reference>
<dbReference type="PATRIC" id="fig|1316928.3.peg.3209"/>
<gene>
    <name evidence="2" type="ORF">GTC6_15893</name>
</gene>
<evidence type="ECO:0000259" key="1">
    <source>
        <dbReference type="Pfam" id="PF13556"/>
    </source>
</evidence>
<dbReference type="Proteomes" id="UP000013569">
    <property type="component" value="Unassembled WGS sequence"/>
</dbReference>
<organism evidence="2 3">
    <name type="scientific">Gordonia terrae C-6</name>
    <dbReference type="NCBI Taxonomy" id="1316928"/>
    <lineage>
        <taxon>Bacteria</taxon>
        <taxon>Bacillati</taxon>
        <taxon>Actinomycetota</taxon>
        <taxon>Actinomycetes</taxon>
        <taxon>Mycobacteriales</taxon>
        <taxon>Gordoniaceae</taxon>
        <taxon>Gordonia</taxon>
    </lineage>
</organism>
<dbReference type="EMBL" id="AQPW01000020">
    <property type="protein sequence ID" value="EON31773.1"/>
    <property type="molecule type" value="Genomic_DNA"/>
</dbReference>
<sequence length="531" mass="56164">MDKVGIALGRLVLALDQTVATLVSSPRGLDAPVSTLAMVDTDDIHYGLGRAARSAEVFLLVGLADEVGVEWLAGLGAHRPVAVLTKNPSRTLIGLAERLGVAVIAIDPHARWERIYNLVTRVLDAGRASTVDGESMESGNTGDLFQLAGEVARRTGGLVSIEDEHAHVLAYSSAGEEADELRRLSILGREGPPEMLAWLQDWGVMDALRKSAGVVRVDARADLGLRPRRAIAIRPASGRQTGSADVMLGVVWLQEGSRPLARDTDEVLVGAGAVAARVIARRRSAGSDHDERVRRLLGVGGEPVDTDHLAAQLGIDPTAAATIVGFTTPDGVRGGQVSALMLHASAFSPPSVTVTIGDRAYVVLPGVALDDAVSWARVAVDAADRQFNLPARAVVAGPDNISGATDLRLSIDRVLDAADREADLIDAVTTVERSRTGVLLGEIIGLLSENPDLVDSRVTGLADLDARSGSDFTASLRAYLDHFGDVRAAAAALHVHPNTLRYRIRRIQALTGMDLDDPSTRLVVALSLRAR</sequence>
<dbReference type="InterPro" id="IPR025736">
    <property type="entry name" value="PucR_C-HTH_dom"/>
</dbReference>
<dbReference type="Gene3D" id="1.10.10.2840">
    <property type="entry name" value="PucR C-terminal helix-turn-helix domain"/>
    <property type="match status" value="1"/>
</dbReference>
<proteinExistence type="predicted"/>
<dbReference type="RefSeq" id="WP_010843582.1">
    <property type="nucleotide sequence ID" value="NZ_AQPW01000020.1"/>
</dbReference>
<evidence type="ECO:0000313" key="3">
    <source>
        <dbReference type="Proteomes" id="UP000013569"/>
    </source>
</evidence>
<accession>R7Y6W0</accession>
<protein>
    <submittedName>
        <fullName evidence="2">Regulator of polyketide synthase expression</fullName>
    </submittedName>
</protein>
<comment type="caution">
    <text evidence="2">The sequence shown here is derived from an EMBL/GenBank/DDBJ whole genome shotgun (WGS) entry which is preliminary data.</text>
</comment>
<evidence type="ECO:0000313" key="2">
    <source>
        <dbReference type="EMBL" id="EON31773.1"/>
    </source>
</evidence>